<evidence type="ECO:0000313" key="2">
    <source>
        <dbReference type="Proteomes" id="UP001593833"/>
    </source>
</evidence>
<proteinExistence type="predicted"/>
<protein>
    <recommendedName>
        <fullName evidence="3">DUF11 domain-containing protein</fullName>
    </recommendedName>
</protein>
<evidence type="ECO:0008006" key="3">
    <source>
        <dbReference type="Google" id="ProtNLM"/>
    </source>
</evidence>
<accession>A0ABV6YKZ3</accession>
<feature type="non-terminal residue" evidence="1">
    <location>
        <position position="1"/>
    </location>
</feature>
<reference evidence="1 2" key="1">
    <citation type="submission" date="2024-09" db="EMBL/GenBank/DDBJ databases">
        <authorList>
            <person name="D'Angelo T."/>
        </authorList>
    </citation>
    <scope>NUCLEOTIDE SEQUENCE [LARGE SCALE GENOMIC DNA]</scope>
    <source>
        <strain evidence="1">SAG AM-320-E07</strain>
    </source>
</reference>
<sequence>GLFVPGRDDRLSYVALPDPTTEDVEALLLKAANRWGSPPRVETDSFALPTTSRFWIDGVPCNVFRYDPLEFCGFCKRPGGIPGLGCVDDVAGEYGGSFRYQERREGTLTLTIDAPISVDRGEPFNITSTVSNDGLETARNIALTAVGSPWPEGGTLYVFSPDSVLVDSLEIGEAAECEFAVTAVASADLCPLVVAAHSIESYAEAGVYQSVNEPGTDPDLIVSSNACPSMILRGNELELQATVLDNLHEIVPDAVVLGYVESVDIPGYMMEVVIPYNGENEQYEGTVEIVADAPGGLYRVLIETTEVGFDADSVITYVSVFLSLDCAASANEMTVHVTESFELQGAVSSGAEWVEDGSVYAEFGTEAGQFTVPFAYSGIPPHSGITCEDTIREERLTALDINCSAIMTSVIRCCNHAAGFKNTVFKGWIRRYTPLAVTQAEDPSTIAIRSDCVRPNAIEDCEATNQ</sequence>
<dbReference type="Proteomes" id="UP001593833">
    <property type="component" value="Unassembled WGS sequence"/>
</dbReference>
<evidence type="ECO:0000313" key="1">
    <source>
        <dbReference type="EMBL" id="MFC1572983.1"/>
    </source>
</evidence>
<gene>
    <name evidence="1" type="ORF">ACFL6M_05220</name>
</gene>
<organism evidence="1 2">
    <name type="scientific">Eiseniibacteriota bacterium</name>
    <dbReference type="NCBI Taxonomy" id="2212470"/>
    <lineage>
        <taxon>Bacteria</taxon>
        <taxon>Candidatus Eiseniibacteriota</taxon>
    </lineage>
</organism>
<name>A0ABV6YKZ3_UNCEI</name>
<dbReference type="EMBL" id="JBHPKH010000057">
    <property type="protein sequence ID" value="MFC1572983.1"/>
    <property type="molecule type" value="Genomic_DNA"/>
</dbReference>
<keyword evidence="2" id="KW-1185">Reference proteome</keyword>
<comment type="caution">
    <text evidence="1">The sequence shown here is derived from an EMBL/GenBank/DDBJ whole genome shotgun (WGS) entry which is preliminary data.</text>
</comment>